<dbReference type="EC" id="4.1.1.97" evidence="3"/>
<sequence>MKPSVMDRDGFVATFGGVFEHSPWIAAAAFDAGLGPAADTAEGLHGALCAALEPASAEAKLALLNAHPDLAGKLALARQLTADSTAEQAGAGLDRLTPDELARFTALNDTYKARFGHPFIIAVKGLDKAAILAAFEARVQNPPEVELKTALDQVKKIALLRLKGLLGG</sequence>
<keyword evidence="5" id="KW-0210">Decarboxylase</keyword>
<keyword evidence="6" id="KW-0456">Lyase</keyword>
<dbReference type="InterPro" id="IPR036778">
    <property type="entry name" value="OHCU_decarboxylase_sf"/>
</dbReference>
<dbReference type="UniPathway" id="UPA00394">
    <property type="reaction ID" value="UER00652"/>
</dbReference>
<evidence type="ECO:0000256" key="2">
    <source>
        <dbReference type="ARBA" id="ARBA00004754"/>
    </source>
</evidence>
<dbReference type="AlphaFoldDB" id="A0A317E447"/>
<dbReference type="PANTHER" id="PTHR43466:SF1">
    <property type="entry name" value="2-OXO-4-HYDROXY-4-CARBOXY-5-UREIDOIMIDAZOLINE DECARBOXYLASE-RELATED"/>
    <property type="match status" value="1"/>
</dbReference>
<dbReference type="NCBIfam" id="TIGR03164">
    <property type="entry name" value="UHCUDC"/>
    <property type="match status" value="1"/>
</dbReference>
<evidence type="ECO:0000256" key="4">
    <source>
        <dbReference type="ARBA" id="ARBA00022631"/>
    </source>
</evidence>
<dbReference type="SUPFAM" id="SSF158694">
    <property type="entry name" value="UraD-Like"/>
    <property type="match status" value="1"/>
</dbReference>
<evidence type="ECO:0000313" key="8">
    <source>
        <dbReference type="EMBL" id="PWR21352.1"/>
    </source>
</evidence>
<accession>A0A317E447</accession>
<dbReference type="RefSeq" id="WP_109906472.1">
    <property type="nucleotide sequence ID" value="NZ_QGLE01000007.1"/>
</dbReference>
<dbReference type="InterPro" id="IPR017580">
    <property type="entry name" value="OHCU_decarboxylase-1"/>
</dbReference>
<name>A0A317E447_9PROT</name>
<dbReference type="Gene3D" id="1.10.3330.10">
    <property type="entry name" value="Oxo-4-hydroxy-4-carboxy-5-ureidoimidazoline decarboxylase"/>
    <property type="match status" value="1"/>
</dbReference>
<proteinExistence type="predicted"/>
<comment type="pathway">
    <text evidence="2">Purine metabolism; urate degradation; (S)-allantoin from urate: step 3/3.</text>
</comment>
<dbReference type="OrthoDB" id="9800909at2"/>
<keyword evidence="4" id="KW-0659">Purine metabolism</keyword>
<dbReference type="EMBL" id="QGLE01000007">
    <property type="protein sequence ID" value="PWR21352.1"/>
    <property type="molecule type" value="Genomic_DNA"/>
</dbReference>
<keyword evidence="9" id="KW-1185">Reference proteome</keyword>
<feature type="domain" description="Oxo-4-hydroxy-4-carboxy-5-ureidoimidazoline decarboxylase" evidence="7">
    <location>
        <begin position="6"/>
        <end position="163"/>
    </location>
</feature>
<reference evidence="8 9" key="1">
    <citation type="submission" date="2018-05" db="EMBL/GenBank/DDBJ databases">
        <title>Zavarzinia sp. HR-AS.</title>
        <authorList>
            <person name="Lee Y."/>
            <person name="Jeon C.O."/>
        </authorList>
    </citation>
    <scope>NUCLEOTIDE SEQUENCE [LARGE SCALE GENOMIC DNA]</scope>
    <source>
        <strain evidence="8 9">HR-AS</strain>
    </source>
</reference>
<protein>
    <recommendedName>
        <fullName evidence="3">2-oxo-4-hydroxy-4-carboxy-5-ureidoimidazoline decarboxylase</fullName>
        <ecNumber evidence="3">4.1.1.97</ecNumber>
    </recommendedName>
</protein>
<comment type="catalytic activity">
    <reaction evidence="1">
        <text>5-hydroxy-2-oxo-4-ureido-2,5-dihydro-1H-imidazole-5-carboxylate + H(+) = (S)-allantoin + CO2</text>
        <dbReference type="Rhea" id="RHEA:26301"/>
        <dbReference type="ChEBI" id="CHEBI:15378"/>
        <dbReference type="ChEBI" id="CHEBI:15678"/>
        <dbReference type="ChEBI" id="CHEBI:16526"/>
        <dbReference type="ChEBI" id="CHEBI:58639"/>
        <dbReference type="EC" id="4.1.1.97"/>
    </reaction>
</comment>
<dbReference type="GO" id="GO:0006144">
    <property type="term" value="P:purine nucleobase metabolic process"/>
    <property type="evidence" value="ECO:0007669"/>
    <property type="project" value="UniProtKB-KW"/>
</dbReference>
<dbReference type="GO" id="GO:0051997">
    <property type="term" value="F:2-oxo-4-hydroxy-4-carboxy-5-ureidoimidazoline decarboxylase activity"/>
    <property type="evidence" value="ECO:0007669"/>
    <property type="project" value="UniProtKB-EC"/>
</dbReference>
<dbReference type="Pfam" id="PF09349">
    <property type="entry name" value="OHCU_decarbox"/>
    <property type="match status" value="1"/>
</dbReference>
<dbReference type="GO" id="GO:0019628">
    <property type="term" value="P:urate catabolic process"/>
    <property type="evidence" value="ECO:0007669"/>
    <property type="project" value="UniProtKB-UniPathway"/>
</dbReference>
<evidence type="ECO:0000313" key="9">
    <source>
        <dbReference type="Proteomes" id="UP000245461"/>
    </source>
</evidence>
<organism evidence="8 9">
    <name type="scientific">Zavarzinia aquatilis</name>
    <dbReference type="NCBI Taxonomy" id="2211142"/>
    <lineage>
        <taxon>Bacteria</taxon>
        <taxon>Pseudomonadati</taxon>
        <taxon>Pseudomonadota</taxon>
        <taxon>Alphaproteobacteria</taxon>
        <taxon>Rhodospirillales</taxon>
        <taxon>Zavarziniaceae</taxon>
        <taxon>Zavarzinia</taxon>
    </lineage>
</organism>
<comment type="caution">
    <text evidence="8">The sequence shown here is derived from an EMBL/GenBank/DDBJ whole genome shotgun (WGS) entry which is preliminary data.</text>
</comment>
<evidence type="ECO:0000259" key="7">
    <source>
        <dbReference type="Pfam" id="PF09349"/>
    </source>
</evidence>
<evidence type="ECO:0000256" key="1">
    <source>
        <dbReference type="ARBA" id="ARBA00001163"/>
    </source>
</evidence>
<dbReference type="InterPro" id="IPR018020">
    <property type="entry name" value="OHCU_decarboxylase"/>
</dbReference>
<dbReference type="GO" id="GO:0000255">
    <property type="term" value="P:allantoin metabolic process"/>
    <property type="evidence" value="ECO:0007669"/>
    <property type="project" value="InterPro"/>
</dbReference>
<gene>
    <name evidence="8" type="primary">uraD</name>
    <name evidence="8" type="ORF">DKG74_12995</name>
</gene>
<evidence type="ECO:0000256" key="5">
    <source>
        <dbReference type="ARBA" id="ARBA00022793"/>
    </source>
</evidence>
<evidence type="ECO:0000256" key="3">
    <source>
        <dbReference type="ARBA" id="ARBA00012257"/>
    </source>
</evidence>
<dbReference type="PANTHER" id="PTHR43466">
    <property type="entry name" value="2-OXO-4-HYDROXY-4-CARBOXY-5-UREIDOIMIDAZOLINE DECARBOXYLASE-RELATED"/>
    <property type="match status" value="1"/>
</dbReference>
<dbReference type="Proteomes" id="UP000245461">
    <property type="component" value="Unassembled WGS sequence"/>
</dbReference>
<evidence type="ECO:0000256" key="6">
    <source>
        <dbReference type="ARBA" id="ARBA00023239"/>
    </source>
</evidence>